<dbReference type="Proteomes" id="UP000287651">
    <property type="component" value="Unassembled WGS sequence"/>
</dbReference>
<evidence type="ECO:0000256" key="1">
    <source>
        <dbReference type="SAM" id="MobiDB-lite"/>
    </source>
</evidence>
<comment type="caution">
    <text evidence="2">The sequence shown here is derived from an EMBL/GenBank/DDBJ whole genome shotgun (WGS) entry which is preliminary data.</text>
</comment>
<evidence type="ECO:0000313" key="3">
    <source>
        <dbReference type="Proteomes" id="UP000287651"/>
    </source>
</evidence>
<reference evidence="2 3" key="1">
    <citation type="journal article" date="2014" name="Agronomy (Basel)">
        <title>A Draft Genome Sequence for Ensete ventricosum, the Drought-Tolerant Tree Against Hunger.</title>
        <authorList>
            <person name="Harrison J."/>
            <person name="Moore K.A."/>
            <person name="Paszkiewicz K."/>
            <person name="Jones T."/>
            <person name="Grant M."/>
            <person name="Ambacheew D."/>
            <person name="Muzemil S."/>
            <person name="Studholme D.J."/>
        </authorList>
    </citation>
    <scope>NUCLEOTIDE SEQUENCE [LARGE SCALE GENOMIC DNA]</scope>
</reference>
<feature type="compositionally biased region" description="Basic and acidic residues" evidence="1">
    <location>
        <begin position="1"/>
        <end position="10"/>
    </location>
</feature>
<feature type="region of interest" description="Disordered" evidence="1">
    <location>
        <begin position="1"/>
        <end position="41"/>
    </location>
</feature>
<proteinExistence type="predicted"/>
<accession>A0A426Y5T3</accession>
<dbReference type="EMBL" id="AMZH03014746">
    <property type="protein sequence ID" value="RRT47122.1"/>
    <property type="molecule type" value="Genomic_DNA"/>
</dbReference>
<protein>
    <submittedName>
        <fullName evidence="2">Uncharacterized protein</fullName>
    </submittedName>
</protein>
<name>A0A426Y5T3_ENSVE</name>
<gene>
    <name evidence="2" type="ORF">B296_00053951</name>
</gene>
<evidence type="ECO:0000313" key="2">
    <source>
        <dbReference type="EMBL" id="RRT47122.1"/>
    </source>
</evidence>
<dbReference type="AlphaFoldDB" id="A0A426Y5T3"/>
<sequence>MVDFDRRRPLSGETVDFNRRRPISGGISRGRKKKREKKRENLEIQHCSPNLDPLPVGFSVLRRENLQRSLGEGLMRGLLIEASQGDFFSLRRLLEEKTFLLPTWGEETSLRAKRQLISNK</sequence>
<organism evidence="2 3">
    <name type="scientific">Ensete ventricosum</name>
    <name type="common">Abyssinian banana</name>
    <name type="synonym">Musa ensete</name>
    <dbReference type="NCBI Taxonomy" id="4639"/>
    <lineage>
        <taxon>Eukaryota</taxon>
        <taxon>Viridiplantae</taxon>
        <taxon>Streptophyta</taxon>
        <taxon>Embryophyta</taxon>
        <taxon>Tracheophyta</taxon>
        <taxon>Spermatophyta</taxon>
        <taxon>Magnoliopsida</taxon>
        <taxon>Liliopsida</taxon>
        <taxon>Zingiberales</taxon>
        <taxon>Musaceae</taxon>
        <taxon>Ensete</taxon>
    </lineage>
</organism>